<dbReference type="InterPro" id="IPR012337">
    <property type="entry name" value="RNaseH-like_sf"/>
</dbReference>
<evidence type="ECO:0000256" key="1">
    <source>
        <dbReference type="ARBA" id="ARBA00005300"/>
    </source>
</evidence>
<evidence type="ECO:0000259" key="2">
    <source>
        <dbReference type="PROSITE" id="PS50879"/>
    </source>
</evidence>
<dbReference type="GO" id="GO:0004523">
    <property type="term" value="F:RNA-DNA hybrid ribonuclease activity"/>
    <property type="evidence" value="ECO:0007669"/>
    <property type="project" value="InterPro"/>
</dbReference>
<dbReference type="HOGENOM" id="CLU_030894_4_3_1"/>
<dbReference type="RefSeq" id="XP_007839336.1">
    <property type="nucleotide sequence ID" value="XM_007841145.1"/>
</dbReference>
<dbReference type="PROSITE" id="PS50879">
    <property type="entry name" value="RNASE_H_1"/>
    <property type="match status" value="1"/>
</dbReference>
<dbReference type="SUPFAM" id="SSF53098">
    <property type="entry name" value="Ribonuclease H-like"/>
    <property type="match status" value="1"/>
</dbReference>
<dbReference type="OMA" id="INLALEW"/>
<evidence type="ECO:0000313" key="3">
    <source>
        <dbReference type="EMBL" id="ETS75620.1"/>
    </source>
</evidence>
<sequence>MPYRMVFNVDGGCRWNGQPNAIGAAAACLYYGRNDDYWSRSEILPDSPTPTSSRAELMAINLALEWALERCEELHSDPYCIIEIYSDSQFAVDCMTYWRDIWPDNGWLNGRGCEVAKKDLLEKAFAKHHQILDEFGEVNYYWIPREENDDADWECNEALDEKEDEMFGVSETPGETGGYYEISSDSEYYSSDDDYYYQSSSDEAW</sequence>
<protein>
    <recommendedName>
        <fullName evidence="2">RNase H type-1 domain-containing protein</fullName>
    </recommendedName>
</protein>
<dbReference type="GO" id="GO:0043137">
    <property type="term" value="P:DNA replication, removal of RNA primer"/>
    <property type="evidence" value="ECO:0007669"/>
    <property type="project" value="TreeGrafter"/>
</dbReference>
<accession>W3WNY2</accession>
<dbReference type="EMBL" id="KI912118">
    <property type="protein sequence ID" value="ETS75620.1"/>
    <property type="molecule type" value="Genomic_DNA"/>
</dbReference>
<dbReference type="InParanoid" id="W3WNY2"/>
<dbReference type="STRING" id="1229662.W3WNY2"/>
<dbReference type="GO" id="GO:0003676">
    <property type="term" value="F:nucleic acid binding"/>
    <property type="evidence" value="ECO:0007669"/>
    <property type="project" value="InterPro"/>
</dbReference>
<dbReference type="PANTHER" id="PTHR10642:SF25">
    <property type="entry name" value="RNASE H TYPE-1 DOMAIN-CONTAINING PROTEIN"/>
    <property type="match status" value="1"/>
</dbReference>
<dbReference type="GeneID" id="19277577"/>
<dbReference type="Pfam" id="PF00075">
    <property type="entry name" value="RNase_H"/>
    <property type="match status" value="1"/>
</dbReference>
<organism evidence="3 4">
    <name type="scientific">Pestalotiopsis fici (strain W106-1 / CGMCC3.15140)</name>
    <dbReference type="NCBI Taxonomy" id="1229662"/>
    <lineage>
        <taxon>Eukaryota</taxon>
        <taxon>Fungi</taxon>
        <taxon>Dikarya</taxon>
        <taxon>Ascomycota</taxon>
        <taxon>Pezizomycotina</taxon>
        <taxon>Sordariomycetes</taxon>
        <taxon>Xylariomycetidae</taxon>
        <taxon>Amphisphaeriales</taxon>
        <taxon>Sporocadaceae</taxon>
        <taxon>Pestalotiopsis</taxon>
    </lineage>
</organism>
<dbReference type="Gene3D" id="3.30.420.10">
    <property type="entry name" value="Ribonuclease H-like superfamily/Ribonuclease H"/>
    <property type="match status" value="1"/>
</dbReference>
<evidence type="ECO:0000313" key="4">
    <source>
        <dbReference type="Proteomes" id="UP000030651"/>
    </source>
</evidence>
<comment type="similarity">
    <text evidence="1">Belongs to the RNase H family.</text>
</comment>
<gene>
    <name evidence="3" type="ORF">PFICI_12564</name>
</gene>
<dbReference type="eggNOG" id="ENOG502STK6">
    <property type="taxonomic scope" value="Eukaryota"/>
</dbReference>
<name>W3WNY2_PESFW</name>
<dbReference type="InterPro" id="IPR002156">
    <property type="entry name" value="RNaseH_domain"/>
</dbReference>
<dbReference type="Proteomes" id="UP000030651">
    <property type="component" value="Unassembled WGS sequence"/>
</dbReference>
<reference evidence="4" key="1">
    <citation type="journal article" date="2015" name="BMC Genomics">
        <title>Genomic and transcriptomic analysis of the endophytic fungus Pestalotiopsis fici reveals its lifestyle and high potential for synthesis of natural products.</title>
        <authorList>
            <person name="Wang X."/>
            <person name="Zhang X."/>
            <person name="Liu L."/>
            <person name="Xiang M."/>
            <person name="Wang W."/>
            <person name="Sun X."/>
            <person name="Che Y."/>
            <person name="Guo L."/>
            <person name="Liu G."/>
            <person name="Guo L."/>
            <person name="Wang C."/>
            <person name="Yin W.B."/>
            <person name="Stadler M."/>
            <person name="Zhang X."/>
            <person name="Liu X."/>
        </authorList>
    </citation>
    <scope>NUCLEOTIDE SEQUENCE [LARGE SCALE GENOMIC DNA]</scope>
    <source>
        <strain evidence="4">W106-1 / CGMCC3.15140</strain>
    </source>
</reference>
<feature type="domain" description="RNase H type-1" evidence="2">
    <location>
        <begin position="1"/>
        <end position="160"/>
    </location>
</feature>
<keyword evidence="4" id="KW-1185">Reference proteome</keyword>
<proteinExistence type="inferred from homology"/>
<dbReference type="InterPro" id="IPR036397">
    <property type="entry name" value="RNaseH_sf"/>
</dbReference>
<dbReference type="AlphaFoldDB" id="W3WNY2"/>
<dbReference type="PANTHER" id="PTHR10642">
    <property type="entry name" value="RIBONUCLEASE H1"/>
    <property type="match status" value="1"/>
</dbReference>
<dbReference type="InterPro" id="IPR050092">
    <property type="entry name" value="RNase_H"/>
</dbReference>
<dbReference type="PROSITE" id="PS51257">
    <property type="entry name" value="PROKAR_LIPOPROTEIN"/>
    <property type="match status" value="1"/>
</dbReference>
<dbReference type="KEGG" id="pfy:PFICI_12564"/>
<dbReference type="OrthoDB" id="245563at2759"/>